<dbReference type="HOGENOM" id="CLU_1624029_0_0_4"/>
<protein>
    <recommendedName>
        <fullName evidence="4">Transposase</fullName>
    </recommendedName>
</protein>
<feature type="compositionally biased region" description="Basic and acidic residues" evidence="1">
    <location>
        <begin position="31"/>
        <end position="41"/>
    </location>
</feature>
<organism evidence="2 3">
    <name type="scientific">Burkholderia plantarii</name>
    <dbReference type="NCBI Taxonomy" id="41899"/>
    <lineage>
        <taxon>Bacteria</taxon>
        <taxon>Pseudomonadati</taxon>
        <taxon>Pseudomonadota</taxon>
        <taxon>Betaproteobacteria</taxon>
        <taxon>Burkholderiales</taxon>
        <taxon>Burkholderiaceae</taxon>
        <taxon>Burkholderia</taxon>
    </lineage>
</organism>
<evidence type="ECO:0000313" key="3">
    <source>
        <dbReference type="Proteomes" id="UP000031838"/>
    </source>
</evidence>
<proteinExistence type="predicted"/>
<feature type="region of interest" description="Disordered" evidence="1">
    <location>
        <begin position="20"/>
        <end position="63"/>
    </location>
</feature>
<dbReference type="KEGG" id="bgp:BGL_2c26400"/>
<keyword evidence="3" id="KW-1185">Reference proteome</keyword>
<evidence type="ECO:0000256" key="1">
    <source>
        <dbReference type="SAM" id="MobiDB-lite"/>
    </source>
</evidence>
<evidence type="ECO:0008006" key="4">
    <source>
        <dbReference type="Google" id="ProtNLM"/>
    </source>
</evidence>
<feature type="region of interest" description="Disordered" evidence="1">
    <location>
        <begin position="75"/>
        <end position="94"/>
    </location>
</feature>
<feature type="compositionally biased region" description="Pro residues" evidence="1">
    <location>
        <begin position="150"/>
        <end position="163"/>
    </location>
</feature>
<accession>A0A0B6S8D2</accession>
<sequence length="163" mass="18245">MAAWRRFDLSNGSAAAPRYRCQCPRTRRRRGPADHRREARRSGARRGWSFAPLTPTVGSSRRLVEPGQHAGIQYSETLDEAGIEPSVGSRGDSYDDALAETIDGLHGTERIHRRAPWKTRESVEPAAVGRAVPRRDRRRYNPRISRPPDARPPVPAPCPTFAT</sequence>
<dbReference type="EMBL" id="CP002581">
    <property type="protein sequence ID" value="AJK50694.1"/>
    <property type="molecule type" value="Genomic_DNA"/>
</dbReference>
<name>A0A0B6S8D2_BURPL</name>
<dbReference type="AlphaFoldDB" id="A0A0B6S8D2"/>
<dbReference type="Proteomes" id="UP000031838">
    <property type="component" value="Chromosome 2"/>
</dbReference>
<feature type="region of interest" description="Disordered" evidence="1">
    <location>
        <begin position="113"/>
        <end position="163"/>
    </location>
</feature>
<gene>
    <name evidence="2" type="ORF">BGL_2c26400</name>
</gene>
<evidence type="ECO:0000313" key="2">
    <source>
        <dbReference type="EMBL" id="AJK50694.1"/>
    </source>
</evidence>
<reference evidence="2 3" key="2">
    <citation type="journal article" date="2016" name="Appl. Microbiol. Biotechnol.">
        <title>Mutations improving production and secretion of extracellular lipase by Burkholderia glumae PG1.</title>
        <authorList>
            <person name="Knapp A."/>
            <person name="Voget S."/>
            <person name="Gao R."/>
            <person name="Zaburannyi N."/>
            <person name="Krysciak D."/>
            <person name="Breuer M."/>
            <person name="Hauer B."/>
            <person name="Streit W.R."/>
            <person name="Muller R."/>
            <person name="Daniel R."/>
            <person name="Jaeger K.E."/>
        </authorList>
    </citation>
    <scope>NUCLEOTIDE SEQUENCE [LARGE SCALE GENOMIC DNA]</scope>
    <source>
        <strain evidence="2 3">PG1</strain>
    </source>
</reference>
<reference evidence="3" key="1">
    <citation type="submission" date="2011-03" db="EMBL/GenBank/DDBJ databases">
        <authorList>
            <person name="Voget S."/>
            <person name="Streit W.R."/>
            <person name="Jaeger K.E."/>
            <person name="Daniel R."/>
        </authorList>
    </citation>
    <scope>NUCLEOTIDE SEQUENCE [LARGE SCALE GENOMIC DNA]</scope>
    <source>
        <strain evidence="3">PG1</strain>
    </source>
</reference>